<feature type="domain" description="SGNH" evidence="2">
    <location>
        <begin position="154"/>
        <end position="390"/>
    </location>
</feature>
<feature type="compositionally biased region" description="Low complexity" evidence="1">
    <location>
        <begin position="38"/>
        <end position="48"/>
    </location>
</feature>
<feature type="compositionally biased region" description="Low complexity" evidence="1">
    <location>
        <begin position="79"/>
        <end position="99"/>
    </location>
</feature>
<sequence>MARRSAAAHRPDRLVTRPEAARPRAARPQAVPPPAVPPQASRTRARGAARTGLALVALVAVLAACSPSAGQDEASARQADPAPSSAVTPAATAGTAAEPTPSPTPSPTPAPPPDVAEVLAALAPELGPSVPSPTYVPDPAHARDSYPDHYDEKCHQDIDGDTPYRCSYGDKEAGTDVLLVGDSHAAHWLSGLRVAAEDAGWHLEVSSKTACPVIDQLVWIRARDAQYDACLDWGEAVVDRILADPPDLVVTSLSGEYDVVVDGEMVPAGAEADEVLRASMERTWSRLEDAGVRVVVVQDTPWLAQELGDCVGAHPDDPAQCDTPTDEALAASGQENIATAAEATGTPVIDLTPWLCSDEVCPAVVDGTLVMRDEHHVTAEYSRALAPVLEAAVDAVLQQPVG</sequence>
<feature type="region of interest" description="Disordered" evidence="1">
    <location>
        <begin position="126"/>
        <end position="149"/>
    </location>
</feature>
<feature type="compositionally biased region" description="Basic and acidic residues" evidence="1">
    <location>
        <begin position="9"/>
        <end position="22"/>
    </location>
</feature>
<proteinExistence type="predicted"/>
<evidence type="ECO:0000256" key="1">
    <source>
        <dbReference type="SAM" id="MobiDB-lite"/>
    </source>
</evidence>
<dbReference type="Pfam" id="PF19040">
    <property type="entry name" value="SGNH"/>
    <property type="match status" value="1"/>
</dbReference>
<dbReference type="RefSeq" id="WP_214349870.1">
    <property type="nucleotide sequence ID" value="NZ_JAHBOH010000001.1"/>
</dbReference>
<protein>
    <recommendedName>
        <fullName evidence="2">SGNH domain-containing protein</fullName>
    </recommendedName>
</protein>
<accession>A0ABS5TZM1</accession>
<organism evidence="3 4">
    <name type="scientific">Cellulomonas fulva</name>
    <dbReference type="NCBI Taxonomy" id="2835530"/>
    <lineage>
        <taxon>Bacteria</taxon>
        <taxon>Bacillati</taxon>
        <taxon>Actinomycetota</taxon>
        <taxon>Actinomycetes</taxon>
        <taxon>Micrococcales</taxon>
        <taxon>Cellulomonadaceae</taxon>
        <taxon>Cellulomonas</taxon>
    </lineage>
</organism>
<evidence type="ECO:0000259" key="2">
    <source>
        <dbReference type="Pfam" id="PF19040"/>
    </source>
</evidence>
<feature type="region of interest" description="Disordered" evidence="1">
    <location>
        <begin position="72"/>
        <end position="114"/>
    </location>
</feature>
<dbReference type="EMBL" id="JAHBOH010000001">
    <property type="protein sequence ID" value="MBT0994608.1"/>
    <property type="molecule type" value="Genomic_DNA"/>
</dbReference>
<feature type="compositionally biased region" description="Pro residues" evidence="1">
    <location>
        <begin position="100"/>
        <end position="114"/>
    </location>
</feature>
<comment type="caution">
    <text evidence="3">The sequence shown here is derived from an EMBL/GenBank/DDBJ whole genome shotgun (WGS) entry which is preliminary data.</text>
</comment>
<evidence type="ECO:0000313" key="3">
    <source>
        <dbReference type="EMBL" id="MBT0994608.1"/>
    </source>
</evidence>
<dbReference type="InterPro" id="IPR043968">
    <property type="entry name" value="SGNH"/>
</dbReference>
<feature type="compositionally biased region" description="Basic and acidic residues" evidence="1">
    <location>
        <begin position="140"/>
        <end position="149"/>
    </location>
</feature>
<name>A0ABS5TZM1_9CELL</name>
<gene>
    <name evidence="3" type="ORF">KIN34_09945</name>
</gene>
<dbReference type="Proteomes" id="UP000722125">
    <property type="component" value="Unassembled WGS sequence"/>
</dbReference>
<evidence type="ECO:0000313" key="4">
    <source>
        <dbReference type="Proteomes" id="UP000722125"/>
    </source>
</evidence>
<dbReference type="SUPFAM" id="SSF52266">
    <property type="entry name" value="SGNH hydrolase"/>
    <property type="match status" value="1"/>
</dbReference>
<keyword evidence="4" id="KW-1185">Reference proteome</keyword>
<feature type="region of interest" description="Disordered" evidence="1">
    <location>
        <begin position="1"/>
        <end position="48"/>
    </location>
</feature>
<reference evidence="3 4" key="1">
    <citation type="submission" date="2021-05" db="EMBL/GenBank/DDBJ databases">
        <title>Description of Cellulomonas sp. DKR-3 sp. nov.</title>
        <authorList>
            <person name="Dahal R.H."/>
            <person name="Chaudhary D.K."/>
        </authorList>
    </citation>
    <scope>NUCLEOTIDE SEQUENCE [LARGE SCALE GENOMIC DNA]</scope>
    <source>
        <strain evidence="3 4">DKR-3</strain>
    </source>
</reference>